<proteinExistence type="predicted"/>
<protein>
    <submittedName>
        <fullName evidence="1">Uncharacterized protein</fullName>
    </submittedName>
</protein>
<reference evidence="1" key="1">
    <citation type="submission" date="2020-03" db="EMBL/GenBank/DDBJ databases">
        <title>The deep terrestrial virosphere.</title>
        <authorList>
            <person name="Holmfeldt K."/>
            <person name="Nilsson E."/>
            <person name="Simone D."/>
            <person name="Lopez-Fernandez M."/>
            <person name="Wu X."/>
            <person name="de Brujin I."/>
            <person name="Lundin D."/>
            <person name="Andersson A."/>
            <person name="Bertilsson S."/>
            <person name="Dopson M."/>
        </authorList>
    </citation>
    <scope>NUCLEOTIDE SEQUENCE</scope>
    <source>
        <strain evidence="1">TM448B04891</strain>
    </source>
</reference>
<dbReference type="EMBL" id="MT145109">
    <property type="protein sequence ID" value="QJI03673.1"/>
    <property type="molecule type" value="Genomic_DNA"/>
</dbReference>
<evidence type="ECO:0000313" key="1">
    <source>
        <dbReference type="EMBL" id="QJI03673.1"/>
    </source>
</evidence>
<accession>A0A6M3Y0S3</accession>
<dbReference type="AlphaFoldDB" id="A0A6M3Y0S3"/>
<sequence>MSMYHLKLGQLVECEWLDPVAGSEWKDAPEACKFFRFVCRSVGYVQSVEEEGFILCACYGTDPDGDRSLLLRQHLPWSAITELWILREPD</sequence>
<organism evidence="1">
    <name type="scientific">viral metagenome</name>
    <dbReference type="NCBI Taxonomy" id="1070528"/>
    <lineage>
        <taxon>unclassified sequences</taxon>
        <taxon>metagenomes</taxon>
        <taxon>organismal metagenomes</taxon>
    </lineage>
</organism>
<name>A0A6M3Y0S3_9ZZZZ</name>
<gene>
    <name evidence="1" type="ORF">TM448B04891_0003</name>
</gene>